<dbReference type="InterPro" id="IPR013096">
    <property type="entry name" value="Cupin_2"/>
</dbReference>
<dbReference type="RefSeq" id="WP_146289367.1">
    <property type="nucleotide sequence ID" value="NZ_CP042304.1"/>
</dbReference>
<proteinExistence type="predicted"/>
<dbReference type="Proteomes" id="UP000315364">
    <property type="component" value="Chromosome"/>
</dbReference>
<organism evidence="2 3">
    <name type="scientific">Devosia ginsengisoli</name>
    <dbReference type="NCBI Taxonomy" id="400770"/>
    <lineage>
        <taxon>Bacteria</taxon>
        <taxon>Pseudomonadati</taxon>
        <taxon>Pseudomonadota</taxon>
        <taxon>Alphaproteobacteria</taxon>
        <taxon>Hyphomicrobiales</taxon>
        <taxon>Devosiaceae</taxon>
        <taxon>Devosia</taxon>
    </lineage>
</organism>
<dbReference type="EMBL" id="CP042304">
    <property type="protein sequence ID" value="QDZ10580.1"/>
    <property type="molecule type" value="Genomic_DNA"/>
</dbReference>
<dbReference type="KEGG" id="dea:FPZ08_07335"/>
<evidence type="ECO:0000259" key="1">
    <source>
        <dbReference type="Pfam" id="PF07883"/>
    </source>
</evidence>
<dbReference type="Gene3D" id="2.60.120.10">
    <property type="entry name" value="Jelly Rolls"/>
    <property type="match status" value="1"/>
</dbReference>
<sequence length="118" mass="12799">MQGKVIDKAAWADATVGIDSWRGEFEGGAHGAGISVIFVHTEKIGGGPRLHKHPYPETFIIRNGRVRFTVGDETIEATAGQIVVCPANVPHKFENLGPGLLEQIDIHEAGAFETIWLE</sequence>
<dbReference type="OrthoDB" id="6058at2"/>
<dbReference type="SUPFAM" id="SSF51182">
    <property type="entry name" value="RmlC-like cupins"/>
    <property type="match status" value="1"/>
</dbReference>
<gene>
    <name evidence="2" type="ORF">FPZ08_07335</name>
</gene>
<evidence type="ECO:0000313" key="3">
    <source>
        <dbReference type="Proteomes" id="UP000315364"/>
    </source>
</evidence>
<keyword evidence="3" id="KW-1185">Reference proteome</keyword>
<feature type="domain" description="Cupin type-2" evidence="1">
    <location>
        <begin position="45"/>
        <end position="102"/>
    </location>
</feature>
<name>A0A5B8LTI2_9HYPH</name>
<dbReference type="InterPro" id="IPR014710">
    <property type="entry name" value="RmlC-like_jellyroll"/>
</dbReference>
<dbReference type="Pfam" id="PF07883">
    <property type="entry name" value="Cupin_2"/>
    <property type="match status" value="1"/>
</dbReference>
<protein>
    <submittedName>
        <fullName evidence="2">Cupin domain-containing protein</fullName>
    </submittedName>
</protein>
<reference evidence="2 3" key="1">
    <citation type="submission" date="2019-07" db="EMBL/GenBank/DDBJ databases">
        <title>Full genome sequence of Devosia sp. Gsoil 520.</title>
        <authorList>
            <person name="Im W.-T."/>
        </authorList>
    </citation>
    <scope>NUCLEOTIDE SEQUENCE [LARGE SCALE GENOMIC DNA]</scope>
    <source>
        <strain evidence="2 3">Gsoil 520</strain>
    </source>
</reference>
<evidence type="ECO:0000313" key="2">
    <source>
        <dbReference type="EMBL" id="QDZ10580.1"/>
    </source>
</evidence>
<dbReference type="AlphaFoldDB" id="A0A5B8LTI2"/>
<dbReference type="InterPro" id="IPR011051">
    <property type="entry name" value="RmlC_Cupin_sf"/>
</dbReference>
<accession>A0A5B8LTI2</accession>